<evidence type="ECO:0000313" key="1">
    <source>
        <dbReference type="EMBL" id="KAJ7744091.1"/>
    </source>
</evidence>
<dbReference type="AlphaFoldDB" id="A0AAD7IIQ9"/>
<reference evidence="1" key="1">
    <citation type="submission" date="2023-03" db="EMBL/GenBank/DDBJ databases">
        <title>Massive genome expansion in bonnet fungi (Mycena s.s.) driven by repeated elements and novel gene families across ecological guilds.</title>
        <authorList>
            <consortium name="Lawrence Berkeley National Laboratory"/>
            <person name="Harder C.B."/>
            <person name="Miyauchi S."/>
            <person name="Viragh M."/>
            <person name="Kuo A."/>
            <person name="Thoen E."/>
            <person name="Andreopoulos B."/>
            <person name="Lu D."/>
            <person name="Skrede I."/>
            <person name="Drula E."/>
            <person name="Henrissat B."/>
            <person name="Morin E."/>
            <person name="Kohler A."/>
            <person name="Barry K."/>
            <person name="LaButti K."/>
            <person name="Morin E."/>
            <person name="Salamov A."/>
            <person name="Lipzen A."/>
            <person name="Mereny Z."/>
            <person name="Hegedus B."/>
            <person name="Baldrian P."/>
            <person name="Stursova M."/>
            <person name="Weitz H."/>
            <person name="Taylor A."/>
            <person name="Grigoriev I.V."/>
            <person name="Nagy L.G."/>
            <person name="Martin F."/>
            <person name="Kauserud H."/>
        </authorList>
    </citation>
    <scope>NUCLEOTIDE SEQUENCE</scope>
    <source>
        <strain evidence="1">CBHHK182m</strain>
    </source>
</reference>
<dbReference type="Proteomes" id="UP001215598">
    <property type="component" value="Unassembled WGS sequence"/>
</dbReference>
<keyword evidence="2" id="KW-1185">Reference proteome</keyword>
<evidence type="ECO:0000313" key="2">
    <source>
        <dbReference type="Proteomes" id="UP001215598"/>
    </source>
</evidence>
<organism evidence="1 2">
    <name type="scientific">Mycena metata</name>
    <dbReference type="NCBI Taxonomy" id="1033252"/>
    <lineage>
        <taxon>Eukaryota</taxon>
        <taxon>Fungi</taxon>
        <taxon>Dikarya</taxon>
        <taxon>Basidiomycota</taxon>
        <taxon>Agaricomycotina</taxon>
        <taxon>Agaricomycetes</taxon>
        <taxon>Agaricomycetidae</taxon>
        <taxon>Agaricales</taxon>
        <taxon>Marasmiineae</taxon>
        <taxon>Mycenaceae</taxon>
        <taxon>Mycena</taxon>
    </lineage>
</organism>
<proteinExistence type="predicted"/>
<name>A0AAD7IIQ9_9AGAR</name>
<protein>
    <submittedName>
        <fullName evidence="1">Uncharacterized protein</fullName>
    </submittedName>
</protein>
<sequence length="312" mass="34471">MAAVRGASTGAASIDSSYVKVRPRKSKKRNTAYIRVDNDAPLGRAALLTGGLVCRVLLRTDEMKKKGKRQRFRTSFAADVYDLKDEEERKSGSQEVSVLDGLLGDAKGNLPAVSIKCNDFYVAQRTGTTDRRRLVQPWDSRPMSAQDVQRGGTRVIIEEEDKASVPILVGLFVVGSIDLARSSIKLHYKPRFPGRMQRQVAPKVLGRAEKHNNPADVQGQSGDEVAQKRQEHSALCRSFELVGEKIGVAVLAGRAPNAGKGEKKIHAHEIRVFLGLRKRENFPGKPSSGKALQPYYDAYFLDGEEKKKNSEQ</sequence>
<dbReference type="EMBL" id="JARKIB010000088">
    <property type="protein sequence ID" value="KAJ7744091.1"/>
    <property type="molecule type" value="Genomic_DNA"/>
</dbReference>
<gene>
    <name evidence="1" type="ORF">B0H16DRAFT_1463320</name>
</gene>
<comment type="caution">
    <text evidence="1">The sequence shown here is derived from an EMBL/GenBank/DDBJ whole genome shotgun (WGS) entry which is preliminary data.</text>
</comment>
<accession>A0AAD7IIQ9</accession>